<reference evidence="3" key="3">
    <citation type="submission" date="2023-07" db="EMBL/GenBank/DDBJ databases">
        <title>A collection of bacterial strains from the Burkholderia cepacia Research Laboratory and Repository.</title>
        <authorList>
            <person name="Lipuma J."/>
            <person name="Spilker T."/>
            <person name="Caverly L."/>
        </authorList>
    </citation>
    <scope>NUCLEOTIDE SEQUENCE</scope>
    <source>
        <strain evidence="3">AU44268</strain>
    </source>
</reference>
<proteinExistence type="predicted"/>
<organism evidence="4 5">
    <name type="scientific">Burkholderia vietnamiensis</name>
    <dbReference type="NCBI Taxonomy" id="60552"/>
    <lineage>
        <taxon>Bacteria</taxon>
        <taxon>Pseudomonadati</taxon>
        <taxon>Pseudomonadota</taxon>
        <taxon>Betaproteobacteria</taxon>
        <taxon>Burkholderiales</taxon>
        <taxon>Burkholderiaceae</taxon>
        <taxon>Burkholderia</taxon>
        <taxon>Burkholderia cepacia complex</taxon>
    </lineage>
</organism>
<evidence type="ECO:0000313" key="5">
    <source>
        <dbReference type="Proteomes" id="UP000237632"/>
    </source>
</evidence>
<sequence length="109" mass="12361">MNKITTLRDVLDGIDRQPWDFALYMPHGVDWNEGTPCAVLNPDDFDNEPDPDRPRFAVDHGLHYALGIQVIKSVVENARAQRQGATVSDLVSAFVYYYDNDAYIDWSNG</sequence>
<reference evidence="4 5" key="1">
    <citation type="submission" date="2018-03" db="EMBL/GenBank/DDBJ databases">
        <authorList>
            <person name="Nguyen K."/>
            <person name="Fouts D."/>
            <person name="Sutton G."/>
        </authorList>
    </citation>
    <scope>NUCLEOTIDE SEQUENCE [LARGE SCALE GENOMIC DNA]</scope>
    <source>
        <strain evidence="4 5">AU3578</strain>
    </source>
</reference>
<dbReference type="EMBL" id="PVHK01000070">
    <property type="protein sequence ID" value="PRH42383.1"/>
    <property type="molecule type" value="Genomic_DNA"/>
</dbReference>
<evidence type="ECO:0000313" key="4">
    <source>
        <dbReference type="EMBL" id="PRH42383.1"/>
    </source>
</evidence>
<evidence type="ECO:0000313" key="2">
    <source>
        <dbReference type="EMBL" id="MBJ9691310.1"/>
    </source>
</evidence>
<dbReference type="Pfam" id="PF24832">
    <property type="entry name" value="DUF7716"/>
    <property type="match status" value="1"/>
</dbReference>
<evidence type="ECO:0000259" key="1">
    <source>
        <dbReference type="Pfam" id="PF24832"/>
    </source>
</evidence>
<reference evidence="2 6" key="2">
    <citation type="submission" date="2020-11" db="EMBL/GenBank/DDBJ databases">
        <title>Enhanced detection system for hospital associated transmission using whole genome sequencing surveillance.</title>
        <authorList>
            <person name="Harrison L.H."/>
            <person name="Van Tyne D."/>
            <person name="Marsh J.W."/>
            <person name="Griffith M.P."/>
            <person name="Snyder D.J."/>
            <person name="Cooper V.S."/>
            <person name="Mustapha M."/>
        </authorList>
    </citation>
    <scope>NUCLEOTIDE SEQUENCE [LARGE SCALE GENOMIC DNA]</scope>
    <source>
        <strain evidence="2 6">BC00020</strain>
    </source>
</reference>
<dbReference type="GeneID" id="45680395"/>
<comment type="caution">
    <text evidence="4">The sequence shown here is derived from an EMBL/GenBank/DDBJ whole genome shotgun (WGS) entry which is preliminary data.</text>
</comment>
<dbReference type="AlphaFoldDB" id="A0A132DAI8"/>
<gene>
    <name evidence="4" type="ORF">C6T65_10490</name>
    <name evidence="2" type="ORF">I5589_30005</name>
    <name evidence="3" type="ORF">QZM33_20015</name>
</gene>
<dbReference type="InterPro" id="IPR056133">
    <property type="entry name" value="DUF7716"/>
</dbReference>
<dbReference type="Proteomes" id="UP001171620">
    <property type="component" value="Unassembled WGS sequence"/>
</dbReference>
<dbReference type="EMBL" id="JAUJRV010000017">
    <property type="protein sequence ID" value="MDN7797226.1"/>
    <property type="molecule type" value="Genomic_DNA"/>
</dbReference>
<evidence type="ECO:0000313" key="3">
    <source>
        <dbReference type="EMBL" id="MDN7797226.1"/>
    </source>
</evidence>
<dbReference type="EMBL" id="JADVKH010000132">
    <property type="protein sequence ID" value="MBJ9691310.1"/>
    <property type="molecule type" value="Genomic_DNA"/>
</dbReference>
<accession>A0A132DAI8</accession>
<dbReference type="Proteomes" id="UP000808215">
    <property type="component" value="Unassembled WGS sequence"/>
</dbReference>
<name>A0A132DAI8_BURVI</name>
<dbReference type="OMA" id="LVMIEDP"/>
<dbReference type="Proteomes" id="UP000237632">
    <property type="component" value="Unassembled WGS sequence"/>
</dbReference>
<evidence type="ECO:0000313" key="6">
    <source>
        <dbReference type="Proteomes" id="UP000808215"/>
    </source>
</evidence>
<dbReference type="RefSeq" id="WP_011883097.1">
    <property type="nucleotide sequence ID" value="NZ_CAAAFK010000002.1"/>
</dbReference>
<keyword evidence="6" id="KW-1185">Reference proteome</keyword>
<feature type="domain" description="DUF7716" evidence="1">
    <location>
        <begin position="5"/>
        <end position="106"/>
    </location>
</feature>
<protein>
    <recommendedName>
        <fullName evidence="1">DUF7716 domain-containing protein</fullName>
    </recommendedName>
</protein>